<name>A0A072U5V2_MEDTR</name>
<dbReference type="HOGENOM" id="CLU_000864_1_0_1"/>
<evidence type="ECO:0000313" key="4">
    <source>
        <dbReference type="Proteomes" id="UP000002051"/>
    </source>
</evidence>
<gene>
    <name evidence="2" type="ordered locus">MTR_6g015173</name>
</gene>
<proteinExistence type="predicted"/>
<accession>A0A072U5V2</accession>
<dbReference type="NCBIfam" id="NF047352">
    <property type="entry name" value="P_loop_sacsin"/>
    <property type="match status" value="1"/>
</dbReference>
<reference evidence="2 4" key="2">
    <citation type="journal article" date="2014" name="BMC Genomics">
        <title>An improved genome release (version Mt4.0) for the model legume Medicago truncatula.</title>
        <authorList>
            <person name="Tang H."/>
            <person name="Krishnakumar V."/>
            <person name="Bidwell S."/>
            <person name="Rosen B."/>
            <person name="Chan A."/>
            <person name="Zhou S."/>
            <person name="Gentzbittel L."/>
            <person name="Childs K.L."/>
            <person name="Yandell M."/>
            <person name="Gundlach H."/>
            <person name="Mayer K.F."/>
            <person name="Schwartz D.C."/>
            <person name="Town C.D."/>
        </authorList>
    </citation>
    <scope>GENOME REANNOTATION</scope>
    <source>
        <strain evidence="2">A17</strain>
        <strain evidence="3 4">cv. Jemalong A17</strain>
    </source>
</reference>
<dbReference type="InterPro" id="IPR036890">
    <property type="entry name" value="HATPase_C_sf"/>
</dbReference>
<reference evidence="3" key="3">
    <citation type="submission" date="2015-04" db="UniProtKB">
        <authorList>
            <consortium name="EnsemblPlants"/>
        </authorList>
    </citation>
    <scope>IDENTIFICATION</scope>
    <source>
        <strain evidence="3">cv. Jemalong A17</strain>
    </source>
</reference>
<dbReference type="STRING" id="3880.A0A072U5V2"/>
<dbReference type="InterPro" id="IPR058210">
    <property type="entry name" value="SACS/Nov_dom"/>
</dbReference>
<keyword evidence="4" id="KW-1185">Reference proteome</keyword>
<feature type="domain" description="Sacsin/Nov" evidence="1">
    <location>
        <begin position="11"/>
        <end position="132"/>
    </location>
</feature>
<dbReference type="EnsemblPlants" id="KEH25047">
    <property type="protein sequence ID" value="KEH25047"/>
    <property type="gene ID" value="MTR_6g015173"/>
</dbReference>
<dbReference type="PANTHER" id="PTHR32387:SF3">
    <property type="entry name" value="ATP_DNA BINDING PROTEIN"/>
    <property type="match status" value="1"/>
</dbReference>
<reference evidence="2 4" key="1">
    <citation type="journal article" date="2011" name="Nature">
        <title>The Medicago genome provides insight into the evolution of rhizobial symbioses.</title>
        <authorList>
            <person name="Young N.D."/>
            <person name="Debelle F."/>
            <person name="Oldroyd G.E."/>
            <person name="Geurts R."/>
            <person name="Cannon S.B."/>
            <person name="Udvardi M.K."/>
            <person name="Benedito V.A."/>
            <person name="Mayer K.F."/>
            <person name="Gouzy J."/>
            <person name="Schoof H."/>
            <person name="Van de Peer Y."/>
            <person name="Proost S."/>
            <person name="Cook D.R."/>
            <person name="Meyers B.C."/>
            <person name="Spannagl M."/>
            <person name="Cheung F."/>
            <person name="De Mita S."/>
            <person name="Krishnakumar V."/>
            <person name="Gundlach H."/>
            <person name="Zhou S."/>
            <person name="Mudge J."/>
            <person name="Bharti A.K."/>
            <person name="Murray J.D."/>
            <person name="Naoumkina M.A."/>
            <person name="Rosen B."/>
            <person name="Silverstein K.A."/>
            <person name="Tang H."/>
            <person name="Rombauts S."/>
            <person name="Zhao P.X."/>
            <person name="Zhou P."/>
            <person name="Barbe V."/>
            <person name="Bardou P."/>
            <person name="Bechner M."/>
            <person name="Bellec A."/>
            <person name="Berger A."/>
            <person name="Berges H."/>
            <person name="Bidwell S."/>
            <person name="Bisseling T."/>
            <person name="Choisne N."/>
            <person name="Couloux A."/>
            <person name="Denny R."/>
            <person name="Deshpande S."/>
            <person name="Dai X."/>
            <person name="Doyle J.J."/>
            <person name="Dudez A.M."/>
            <person name="Farmer A.D."/>
            <person name="Fouteau S."/>
            <person name="Franken C."/>
            <person name="Gibelin C."/>
            <person name="Gish J."/>
            <person name="Goldstein S."/>
            <person name="Gonzalez A.J."/>
            <person name="Green P.J."/>
            <person name="Hallab A."/>
            <person name="Hartog M."/>
            <person name="Hua A."/>
            <person name="Humphray S.J."/>
            <person name="Jeong D.H."/>
            <person name="Jing Y."/>
            <person name="Jocker A."/>
            <person name="Kenton S.M."/>
            <person name="Kim D.J."/>
            <person name="Klee K."/>
            <person name="Lai H."/>
            <person name="Lang C."/>
            <person name="Lin S."/>
            <person name="Macmil S.L."/>
            <person name="Magdelenat G."/>
            <person name="Matthews L."/>
            <person name="McCorrison J."/>
            <person name="Monaghan E.L."/>
            <person name="Mun J.H."/>
            <person name="Najar F.Z."/>
            <person name="Nicholson C."/>
            <person name="Noirot C."/>
            <person name="O'Bleness M."/>
            <person name="Paule C.R."/>
            <person name="Poulain J."/>
            <person name="Prion F."/>
            <person name="Qin B."/>
            <person name="Qu C."/>
            <person name="Retzel E.F."/>
            <person name="Riddle C."/>
            <person name="Sallet E."/>
            <person name="Samain S."/>
            <person name="Samson N."/>
            <person name="Sanders I."/>
            <person name="Saurat O."/>
            <person name="Scarpelli C."/>
            <person name="Schiex T."/>
            <person name="Segurens B."/>
            <person name="Severin A.J."/>
            <person name="Sherrier D.J."/>
            <person name="Shi R."/>
            <person name="Sims S."/>
            <person name="Singer S.R."/>
            <person name="Sinharoy S."/>
            <person name="Sterck L."/>
            <person name="Viollet A."/>
            <person name="Wang B.B."/>
            <person name="Wang K."/>
            <person name="Wang M."/>
            <person name="Wang X."/>
            <person name="Warfsmann J."/>
            <person name="Weissenbach J."/>
            <person name="White D.D."/>
            <person name="White J.D."/>
            <person name="Wiley G.B."/>
            <person name="Wincker P."/>
            <person name="Xing Y."/>
            <person name="Yang L."/>
            <person name="Yao Z."/>
            <person name="Ying F."/>
            <person name="Zhai J."/>
            <person name="Zhou L."/>
            <person name="Zuber A."/>
            <person name="Denarie J."/>
            <person name="Dixon R.A."/>
            <person name="May G.D."/>
            <person name="Schwartz D.C."/>
            <person name="Rogers J."/>
            <person name="Quetier F."/>
            <person name="Town C.D."/>
            <person name="Roe B.A."/>
        </authorList>
    </citation>
    <scope>NUCLEOTIDE SEQUENCE [LARGE SCALE GENOMIC DNA]</scope>
    <source>
        <strain evidence="2">A17</strain>
        <strain evidence="3 4">cv. Jemalong A17</strain>
    </source>
</reference>
<sequence>MPSIRSVGDTEITDKIRNIVKTFKHTDWFPYFYSTIALLVQNAEDNQYLVRVNPTLEFIITSTDIAATGAAATLLIFNNEKGFSRQNIESICSVGQSTKKGNRSSGYIGEKGIGFKSVFLVTAQPYIFSNGYQISFNENPCPQCSLGYIVPEWVEEKPTRLLDIKQIYGKDSLPTTTLVLPLKADKINSVKQQLSSIHPEILSFLSKIRDFSVREDNEDPKMESVTTVSISSEINSAAKKNLNAESYTIHLSAGENADFVLASSRETILLDNKWNQGILECVPSAFMEAFRTLVAGSYEAPVSSLIYLFKFIPIHSSRHGNFNHVREEIKAKLAEEKIIPIETFSNQKHFYKPREVCRLLRKFRNILTKARQEGVYLLDLSSHDRMKILSSLFDKKEYDDSSNLADGVSEDIYLELLYFVAKNWQRFYKSKIVNIPLIKYVASDGIRSFFSLHECRHHNAKRAVLADSGRTCSWMITWNNVFACATNQWFMPESTQQAIPQLHTNQRLLEWLANDVNVLTLNVYSFADVLCSSIDNSKLVIAYAHFLYHSLSNGFLSTREVDDLCKSMPLVDNYGSITKSRQEVLVPANVSKWAGLIVSSNPWTYENYIELGKAYLNASSYAGQYTDYGKLIGFLKTHVGASDIPYISPPNAGFSAADTPLTKENALLLLDWIQKLKYRGVNLPEMFLKGLKEGRWLKVTCGYRPPSKSFLIGSWLEKLLQSGSVLVDIPLIDESFYGDRINKYKEELKTVGVMFDYEEACEFIGKELMCRAASLSLRKSHVLLMLNSIQYLRKSLLPFDKFVDNIKEGSWLKTSCGVRSPVGSVLNGSEWQVASQISDIPFIDHDYFGEEIYNYKVELKLLGVIVDFNGNYQVVIEHLKLPSNLASLTAEAILLIMECIKHSNVPIEVLNLLRGTSFLKTNIGFKTPSECFLYDPVWGCILEITNLLLNPTDGPFIDENWYGPKIASFQKELNAIGVIGEVEKGCSLLASHLDSLSDHDNIVKIYMYLFEQNWKPKEKSAKKIWVLDGINGGKWVDSEECIIHDPAKLFAGSKFYFLEDIYDSNILEFFNAILKVKNKPSLDDYVDLWNDWGSSVKQLSHDECCRFWKSISKLLSSKHETKLAESFIKLPATSRNDNIFLLDKEDAFIPDNLHMMKLFEREILFGLAKLILGFLACSSLEMEPKKRHEAVQNFLNLSFHETKEPINVSYSLSLSSGKIITKKANKRVRWESQSCKFIIQKMDGAPDEILKYATYFSEAISEGVLRENHDHVPALTDLITTGFFLKFKNEEIDFLMESKNLQIEHEDEEFLSSAFPFACFTFIC</sequence>
<dbReference type="InterPro" id="IPR052957">
    <property type="entry name" value="Auxin_embryo_med"/>
</dbReference>
<evidence type="ECO:0000313" key="3">
    <source>
        <dbReference type="EnsemblPlants" id="KEH25047"/>
    </source>
</evidence>
<dbReference type="PANTHER" id="PTHR32387">
    <property type="entry name" value="WU:FJ29H11"/>
    <property type="match status" value="1"/>
</dbReference>
<organism evidence="2 4">
    <name type="scientific">Medicago truncatula</name>
    <name type="common">Barrel medic</name>
    <name type="synonym">Medicago tribuloides</name>
    <dbReference type="NCBI Taxonomy" id="3880"/>
    <lineage>
        <taxon>Eukaryota</taxon>
        <taxon>Viridiplantae</taxon>
        <taxon>Streptophyta</taxon>
        <taxon>Embryophyta</taxon>
        <taxon>Tracheophyta</taxon>
        <taxon>Spermatophyta</taxon>
        <taxon>Magnoliopsida</taxon>
        <taxon>eudicotyledons</taxon>
        <taxon>Gunneridae</taxon>
        <taxon>Pentapetalae</taxon>
        <taxon>rosids</taxon>
        <taxon>fabids</taxon>
        <taxon>Fabales</taxon>
        <taxon>Fabaceae</taxon>
        <taxon>Papilionoideae</taxon>
        <taxon>50 kb inversion clade</taxon>
        <taxon>NPAAA clade</taxon>
        <taxon>Hologalegina</taxon>
        <taxon>IRL clade</taxon>
        <taxon>Trifolieae</taxon>
        <taxon>Medicago</taxon>
    </lineage>
</organism>
<evidence type="ECO:0000313" key="2">
    <source>
        <dbReference type="EMBL" id="KEH25047.1"/>
    </source>
</evidence>
<protein>
    <submittedName>
        <fullName evidence="2">ATP/DNA-binding protein</fullName>
    </submittedName>
</protein>
<dbReference type="Proteomes" id="UP000002051">
    <property type="component" value="Chromosome 6"/>
</dbReference>
<evidence type="ECO:0000259" key="1">
    <source>
        <dbReference type="Pfam" id="PF25794"/>
    </source>
</evidence>
<dbReference type="Pfam" id="PF25794">
    <property type="entry name" value="SACS"/>
    <property type="match status" value="1"/>
</dbReference>
<dbReference type="Gene3D" id="3.30.565.10">
    <property type="entry name" value="Histidine kinase-like ATPase, C-terminal domain"/>
    <property type="match status" value="1"/>
</dbReference>
<dbReference type="EMBL" id="CM001222">
    <property type="protein sequence ID" value="KEH25047.1"/>
    <property type="molecule type" value="Genomic_DNA"/>
</dbReference>
<dbReference type="SUPFAM" id="SSF55874">
    <property type="entry name" value="ATPase domain of HSP90 chaperone/DNA topoisomerase II/histidine kinase"/>
    <property type="match status" value="1"/>
</dbReference>